<organism evidence="8 9">
    <name type="scientific">Murinocardiopsis flavida</name>
    <dbReference type="NCBI Taxonomy" id="645275"/>
    <lineage>
        <taxon>Bacteria</taxon>
        <taxon>Bacillati</taxon>
        <taxon>Actinomycetota</taxon>
        <taxon>Actinomycetes</taxon>
        <taxon>Streptosporangiales</taxon>
        <taxon>Nocardiopsidaceae</taxon>
        <taxon>Murinocardiopsis</taxon>
    </lineage>
</organism>
<feature type="transmembrane region" description="Helical" evidence="6">
    <location>
        <begin position="86"/>
        <end position="107"/>
    </location>
</feature>
<feature type="transmembrane region" description="Helical" evidence="6">
    <location>
        <begin position="230"/>
        <end position="252"/>
    </location>
</feature>
<dbReference type="PANTHER" id="PTHR32322:SF2">
    <property type="entry name" value="EAMA DOMAIN-CONTAINING PROTEIN"/>
    <property type="match status" value="1"/>
</dbReference>
<protein>
    <submittedName>
        <fullName evidence="8">DME family drug/metabolite transporter</fullName>
    </submittedName>
</protein>
<dbReference type="InterPro" id="IPR050638">
    <property type="entry name" value="AA-Vitamin_Transporters"/>
</dbReference>
<feature type="transmembrane region" description="Helical" evidence="6">
    <location>
        <begin position="24"/>
        <end position="44"/>
    </location>
</feature>
<keyword evidence="4 6" id="KW-1133">Transmembrane helix</keyword>
<keyword evidence="3 6" id="KW-0812">Transmembrane</keyword>
<dbReference type="InterPro" id="IPR037185">
    <property type="entry name" value="EmrE-like"/>
</dbReference>
<evidence type="ECO:0000256" key="4">
    <source>
        <dbReference type="ARBA" id="ARBA00022989"/>
    </source>
</evidence>
<dbReference type="Proteomes" id="UP000240542">
    <property type="component" value="Unassembled WGS sequence"/>
</dbReference>
<evidence type="ECO:0000256" key="1">
    <source>
        <dbReference type="ARBA" id="ARBA00004141"/>
    </source>
</evidence>
<dbReference type="InterPro" id="IPR000620">
    <property type="entry name" value="EamA_dom"/>
</dbReference>
<feature type="domain" description="EamA" evidence="7">
    <location>
        <begin position="22"/>
        <end position="155"/>
    </location>
</feature>
<dbReference type="GO" id="GO:0016020">
    <property type="term" value="C:membrane"/>
    <property type="evidence" value="ECO:0007669"/>
    <property type="project" value="UniProtKB-SubCell"/>
</dbReference>
<name>A0A2P8DV27_9ACTN</name>
<feature type="domain" description="EamA" evidence="7">
    <location>
        <begin position="170"/>
        <end position="298"/>
    </location>
</feature>
<evidence type="ECO:0000313" key="9">
    <source>
        <dbReference type="Proteomes" id="UP000240542"/>
    </source>
</evidence>
<evidence type="ECO:0000259" key="7">
    <source>
        <dbReference type="Pfam" id="PF00892"/>
    </source>
</evidence>
<accession>A0A2P8DV27</accession>
<dbReference type="EMBL" id="PYGA01000001">
    <property type="protein sequence ID" value="PSL01060.1"/>
    <property type="molecule type" value="Genomic_DNA"/>
</dbReference>
<feature type="transmembrane region" description="Helical" evidence="6">
    <location>
        <begin position="165"/>
        <end position="186"/>
    </location>
</feature>
<feature type="transmembrane region" description="Helical" evidence="6">
    <location>
        <begin position="140"/>
        <end position="159"/>
    </location>
</feature>
<feature type="transmembrane region" description="Helical" evidence="6">
    <location>
        <begin position="285"/>
        <end position="304"/>
    </location>
</feature>
<evidence type="ECO:0000256" key="2">
    <source>
        <dbReference type="ARBA" id="ARBA00007362"/>
    </source>
</evidence>
<comment type="similarity">
    <text evidence="2">Belongs to the EamA transporter family.</text>
</comment>
<dbReference type="AlphaFoldDB" id="A0A2P8DV27"/>
<comment type="caution">
    <text evidence="8">The sequence shown here is derived from an EMBL/GenBank/DDBJ whole genome shotgun (WGS) entry which is preliminary data.</text>
</comment>
<comment type="subcellular location">
    <subcellularLocation>
        <location evidence="1">Membrane</location>
        <topology evidence="1">Multi-pass membrane protein</topology>
    </subcellularLocation>
</comment>
<proteinExistence type="inferred from homology"/>
<evidence type="ECO:0000313" key="8">
    <source>
        <dbReference type="EMBL" id="PSL01060.1"/>
    </source>
</evidence>
<dbReference type="Pfam" id="PF00892">
    <property type="entry name" value="EamA"/>
    <property type="match status" value="2"/>
</dbReference>
<dbReference type="SUPFAM" id="SSF103481">
    <property type="entry name" value="Multidrug resistance efflux transporter EmrE"/>
    <property type="match status" value="2"/>
</dbReference>
<feature type="transmembrane region" description="Helical" evidence="6">
    <location>
        <begin position="113"/>
        <end position="133"/>
    </location>
</feature>
<feature type="transmembrane region" description="Helical" evidence="6">
    <location>
        <begin position="56"/>
        <end position="74"/>
    </location>
</feature>
<dbReference type="PANTHER" id="PTHR32322">
    <property type="entry name" value="INNER MEMBRANE TRANSPORTER"/>
    <property type="match status" value="1"/>
</dbReference>
<feature type="transmembrane region" description="Helical" evidence="6">
    <location>
        <begin position="198"/>
        <end position="218"/>
    </location>
</feature>
<evidence type="ECO:0000256" key="5">
    <source>
        <dbReference type="ARBA" id="ARBA00023136"/>
    </source>
</evidence>
<feature type="transmembrane region" description="Helical" evidence="6">
    <location>
        <begin position="259"/>
        <end position="279"/>
    </location>
</feature>
<reference evidence="8 9" key="1">
    <citation type="submission" date="2018-03" db="EMBL/GenBank/DDBJ databases">
        <title>Genomic Encyclopedia of Archaeal and Bacterial Type Strains, Phase II (KMG-II): from individual species to whole genera.</title>
        <authorList>
            <person name="Goeker M."/>
        </authorList>
    </citation>
    <scope>NUCLEOTIDE SEQUENCE [LARGE SCALE GENOMIC DNA]</scope>
    <source>
        <strain evidence="8 9">DSM 45312</strain>
    </source>
</reference>
<gene>
    <name evidence="8" type="ORF">CLV63_101539</name>
</gene>
<sequence>MSRSTPRSCAASPDPVPASAHRGFVLLLTAGLLWGTGGISGHLLQADAGLAPLSVAAYRLLLGGGLITVLLVATGRLRGRPPVRALLVNGVLHAVFQGLYFGSLALVPVGFATLVKIGSVPVFVTAGLCLAARRAPAPRLAAAVLIAVAGLVLLTGFPGPDGGGWRLAGGVACALGAGLVFSVMTLLNRGPGAGIDPLVNIGVGGLIGGVLLLPAGLWAGMAVPADAESIGLLAFLALVPTAIAYVAYFAGLRTASDSAVAMATVTEPLTAAVLSMVLLGEEMTVLGMLGGVLLLVAMAADYLLPGRRRAT</sequence>
<evidence type="ECO:0000256" key="3">
    <source>
        <dbReference type="ARBA" id="ARBA00022692"/>
    </source>
</evidence>
<keyword evidence="9" id="KW-1185">Reference proteome</keyword>
<evidence type="ECO:0000256" key="6">
    <source>
        <dbReference type="SAM" id="Phobius"/>
    </source>
</evidence>
<keyword evidence="5 6" id="KW-0472">Membrane</keyword>